<evidence type="ECO:0000256" key="1">
    <source>
        <dbReference type="ARBA" id="ARBA00004141"/>
    </source>
</evidence>
<evidence type="ECO:0000256" key="7">
    <source>
        <dbReference type="ARBA" id="ARBA00023315"/>
    </source>
</evidence>
<keyword evidence="5 8" id="KW-1133">Transmembrane helix</keyword>
<reference evidence="10" key="1">
    <citation type="submission" date="2022-03" db="EMBL/GenBank/DDBJ databases">
        <title>A functionally conserved STORR gene fusion in Papaver species that diverged 16.8 million years ago.</title>
        <authorList>
            <person name="Catania T."/>
        </authorList>
    </citation>
    <scope>NUCLEOTIDE SEQUENCE</scope>
    <source>
        <strain evidence="10">S-191538</strain>
    </source>
</reference>
<evidence type="ECO:0000256" key="6">
    <source>
        <dbReference type="ARBA" id="ARBA00023136"/>
    </source>
</evidence>
<keyword evidence="3" id="KW-0808">Transferase</keyword>
<evidence type="ECO:0000313" key="11">
    <source>
        <dbReference type="Proteomes" id="UP001177140"/>
    </source>
</evidence>
<dbReference type="Pfam" id="PF13813">
    <property type="entry name" value="MBOAT_2"/>
    <property type="match status" value="1"/>
</dbReference>
<protein>
    <recommendedName>
        <fullName evidence="9">Wax synthase domain-containing protein</fullName>
    </recommendedName>
</protein>
<dbReference type="EMBL" id="JAJJMA010054700">
    <property type="protein sequence ID" value="MCL7026283.1"/>
    <property type="molecule type" value="Genomic_DNA"/>
</dbReference>
<keyword evidence="11" id="KW-1185">Reference proteome</keyword>
<dbReference type="PANTHER" id="PTHR31595">
    <property type="entry name" value="LONG-CHAIN-ALCOHOL O-FATTY-ACYLTRANSFERASE 3-RELATED"/>
    <property type="match status" value="1"/>
</dbReference>
<sequence length="147" mass="16645">MSGVIARTMLGQDLAPLFDEPYLSTSLQQFWGRRWNLMVNSILRSAVYDPVCRISTPVLGKKLGTLPGVFLTFVVSGLMHEGVIKKSVNNRWKLNKWVSRILTLGFISGTGFWLFFPQLIRNGVDLKAISEYGIMLEFVKNKLHVGR</sequence>
<dbReference type="GO" id="GO:0008374">
    <property type="term" value="F:O-acyltransferase activity"/>
    <property type="evidence" value="ECO:0007669"/>
    <property type="project" value="InterPro"/>
</dbReference>
<gene>
    <name evidence="10" type="ORF">MKW94_021129</name>
</gene>
<keyword evidence="7" id="KW-0012">Acyltransferase</keyword>
<evidence type="ECO:0000313" key="10">
    <source>
        <dbReference type="EMBL" id="MCL7026283.1"/>
    </source>
</evidence>
<keyword evidence="4 8" id="KW-0812">Transmembrane</keyword>
<dbReference type="InterPro" id="IPR044851">
    <property type="entry name" value="Wax_synthase"/>
</dbReference>
<feature type="transmembrane region" description="Helical" evidence="8">
    <location>
        <begin position="97"/>
        <end position="116"/>
    </location>
</feature>
<comment type="caution">
    <text evidence="10">The sequence shown here is derived from an EMBL/GenBank/DDBJ whole genome shotgun (WGS) entry which is preliminary data.</text>
</comment>
<dbReference type="GO" id="GO:0006629">
    <property type="term" value="P:lipid metabolic process"/>
    <property type="evidence" value="ECO:0007669"/>
    <property type="project" value="InterPro"/>
</dbReference>
<proteinExistence type="inferred from homology"/>
<dbReference type="InterPro" id="IPR032805">
    <property type="entry name" value="Wax_synthase_dom"/>
</dbReference>
<dbReference type="AlphaFoldDB" id="A0AA41V6F0"/>
<evidence type="ECO:0000259" key="9">
    <source>
        <dbReference type="Pfam" id="PF13813"/>
    </source>
</evidence>
<evidence type="ECO:0000256" key="2">
    <source>
        <dbReference type="ARBA" id="ARBA00007282"/>
    </source>
</evidence>
<comment type="subcellular location">
    <subcellularLocation>
        <location evidence="1">Membrane</location>
        <topology evidence="1">Multi-pass membrane protein</topology>
    </subcellularLocation>
</comment>
<keyword evidence="6 8" id="KW-0472">Membrane</keyword>
<comment type="similarity">
    <text evidence="2">Belongs to the wax synthase family.</text>
</comment>
<dbReference type="Proteomes" id="UP001177140">
    <property type="component" value="Unassembled WGS sequence"/>
</dbReference>
<name>A0AA41V6F0_PAPNU</name>
<evidence type="ECO:0000256" key="5">
    <source>
        <dbReference type="ARBA" id="ARBA00022989"/>
    </source>
</evidence>
<evidence type="ECO:0000256" key="4">
    <source>
        <dbReference type="ARBA" id="ARBA00022692"/>
    </source>
</evidence>
<dbReference type="PANTHER" id="PTHR31595:SF70">
    <property type="entry name" value="LONG-CHAIN-ALCOHOL O-FATTY-ACYLTRANSFERASE 3-RELATED"/>
    <property type="match status" value="1"/>
</dbReference>
<evidence type="ECO:0000256" key="8">
    <source>
        <dbReference type="SAM" id="Phobius"/>
    </source>
</evidence>
<organism evidence="10 11">
    <name type="scientific">Papaver nudicaule</name>
    <name type="common">Iceland poppy</name>
    <dbReference type="NCBI Taxonomy" id="74823"/>
    <lineage>
        <taxon>Eukaryota</taxon>
        <taxon>Viridiplantae</taxon>
        <taxon>Streptophyta</taxon>
        <taxon>Embryophyta</taxon>
        <taxon>Tracheophyta</taxon>
        <taxon>Spermatophyta</taxon>
        <taxon>Magnoliopsida</taxon>
        <taxon>Ranunculales</taxon>
        <taxon>Papaveraceae</taxon>
        <taxon>Papaveroideae</taxon>
        <taxon>Papaver</taxon>
    </lineage>
</organism>
<evidence type="ECO:0000256" key="3">
    <source>
        <dbReference type="ARBA" id="ARBA00022679"/>
    </source>
</evidence>
<accession>A0AA41V6F0</accession>
<feature type="transmembrane region" description="Helical" evidence="8">
    <location>
        <begin position="65"/>
        <end position="85"/>
    </location>
</feature>
<feature type="domain" description="Wax synthase" evidence="9">
    <location>
        <begin position="16"/>
        <end position="83"/>
    </location>
</feature>
<dbReference type="GO" id="GO:0016020">
    <property type="term" value="C:membrane"/>
    <property type="evidence" value="ECO:0007669"/>
    <property type="project" value="UniProtKB-SubCell"/>
</dbReference>